<dbReference type="SUPFAM" id="SSF82153">
    <property type="entry name" value="FAS1 domain"/>
    <property type="match status" value="1"/>
</dbReference>
<dbReference type="PROSITE" id="PS50213">
    <property type="entry name" value="FAS1"/>
    <property type="match status" value="1"/>
</dbReference>
<evidence type="ECO:0000313" key="4">
    <source>
        <dbReference type="Proteomes" id="UP000294003"/>
    </source>
</evidence>
<proteinExistence type="predicted"/>
<reference evidence="3 4" key="1">
    <citation type="submission" date="2018-06" db="EMBL/GenBank/DDBJ databases">
        <title>Complete Genomes of Monosporascus.</title>
        <authorList>
            <person name="Robinson A.J."/>
            <person name="Natvig D.O."/>
        </authorList>
    </citation>
    <scope>NUCLEOTIDE SEQUENCE [LARGE SCALE GENOMIC DNA]</scope>
    <source>
        <strain evidence="3 4">CBS 609.92</strain>
    </source>
</reference>
<feature type="chain" id="PRO_5046406193" description="FAS1 domain-containing protein" evidence="1">
    <location>
        <begin position="18"/>
        <end position="178"/>
    </location>
</feature>
<dbReference type="InterPro" id="IPR000782">
    <property type="entry name" value="FAS1_domain"/>
</dbReference>
<feature type="signal peptide" evidence="1">
    <location>
        <begin position="1"/>
        <end position="17"/>
    </location>
</feature>
<protein>
    <recommendedName>
        <fullName evidence="2">FAS1 domain-containing protein</fullName>
    </recommendedName>
</protein>
<gene>
    <name evidence="3" type="ORF">DL762_000277</name>
</gene>
<dbReference type="Proteomes" id="UP000294003">
    <property type="component" value="Unassembled WGS sequence"/>
</dbReference>
<evidence type="ECO:0000256" key="1">
    <source>
        <dbReference type="SAM" id="SignalP"/>
    </source>
</evidence>
<dbReference type="InterPro" id="IPR036378">
    <property type="entry name" value="FAS1_dom_sf"/>
</dbReference>
<sequence length="178" mass="19247">MKVILLTSVLCYCAALAAVVDRPLLSYTPIPASAYEPPVKDGTITLLDFLKSKESLSNLTAAVEQVPGFAQAFNTSATWNYTFFAPSNTAFRNTGQYFGTFALTPKGKWWLGNLLQHHYVPNTALKSTAFNATLQRFQTGSYLYVGAQVASGQLMLNNASAVVEADIEITNVGRGAHS</sequence>
<evidence type="ECO:0000313" key="3">
    <source>
        <dbReference type="EMBL" id="RYO95084.1"/>
    </source>
</evidence>
<keyword evidence="1" id="KW-0732">Signal</keyword>
<dbReference type="PANTHER" id="PTHR10900:SF77">
    <property type="entry name" value="FI19380P1"/>
    <property type="match status" value="1"/>
</dbReference>
<accession>A0ABY0HL36</accession>
<dbReference type="InterPro" id="IPR050904">
    <property type="entry name" value="Adhesion/Biosynth-related"/>
</dbReference>
<comment type="caution">
    <text evidence="3">The sequence shown here is derived from an EMBL/GenBank/DDBJ whole genome shotgun (WGS) entry which is preliminary data.</text>
</comment>
<organism evidence="3 4">
    <name type="scientific">Monosporascus cannonballus</name>
    <dbReference type="NCBI Taxonomy" id="155416"/>
    <lineage>
        <taxon>Eukaryota</taxon>
        <taxon>Fungi</taxon>
        <taxon>Dikarya</taxon>
        <taxon>Ascomycota</taxon>
        <taxon>Pezizomycotina</taxon>
        <taxon>Sordariomycetes</taxon>
        <taxon>Xylariomycetidae</taxon>
        <taxon>Xylariales</taxon>
        <taxon>Xylariales incertae sedis</taxon>
        <taxon>Monosporascus</taxon>
    </lineage>
</organism>
<dbReference type="EMBL" id="QJNS01000005">
    <property type="protein sequence ID" value="RYO95084.1"/>
    <property type="molecule type" value="Genomic_DNA"/>
</dbReference>
<feature type="domain" description="FAS1" evidence="2">
    <location>
        <begin position="43"/>
        <end position="178"/>
    </location>
</feature>
<dbReference type="Pfam" id="PF02469">
    <property type="entry name" value="Fasciclin"/>
    <property type="match status" value="1"/>
</dbReference>
<dbReference type="PANTHER" id="PTHR10900">
    <property type="entry name" value="PERIOSTIN-RELATED"/>
    <property type="match status" value="1"/>
</dbReference>
<evidence type="ECO:0000259" key="2">
    <source>
        <dbReference type="PROSITE" id="PS50213"/>
    </source>
</evidence>
<dbReference type="Gene3D" id="2.30.180.10">
    <property type="entry name" value="FAS1 domain"/>
    <property type="match status" value="1"/>
</dbReference>
<keyword evidence="4" id="KW-1185">Reference proteome</keyword>
<name>A0ABY0HL36_9PEZI</name>